<dbReference type="InterPro" id="IPR011989">
    <property type="entry name" value="ARM-like"/>
</dbReference>
<evidence type="ECO:0000256" key="2">
    <source>
        <dbReference type="ARBA" id="ARBA00022738"/>
    </source>
</evidence>
<protein>
    <recommendedName>
        <fullName evidence="3">Knr4/Smi1-like domain-containing protein</fullName>
    </recommendedName>
</protein>
<gene>
    <name evidence="4" type="ORF">C7H19_03395</name>
</gene>
<dbReference type="Proteomes" id="UP000239001">
    <property type="component" value="Unassembled WGS sequence"/>
</dbReference>
<evidence type="ECO:0000259" key="3">
    <source>
        <dbReference type="SMART" id="SM00860"/>
    </source>
</evidence>
<keyword evidence="1" id="KW-0042">Antenna complex</keyword>
<dbReference type="EMBL" id="PXOH01000002">
    <property type="protein sequence ID" value="PSF39105.1"/>
    <property type="molecule type" value="Genomic_DNA"/>
</dbReference>
<evidence type="ECO:0000313" key="4">
    <source>
        <dbReference type="EMBL" id="PSF39105.1"/>
    </source>
</evidence>
<dbReference type="SUPFAM" id="SSF48371">
    <property type="entry name" value="ARM repeat"/>
    <property type="match status" value="1"/>
</dbReference>
<feature type="domain" description="Knr4/Smi1-like" evidence="3">
    <location>
        <begin position="89"/>
        <end position="160"/>
    </location>
</feature>
<reference evidence="4 5" key="1">
    <citation type="submission" date="2018-03" db="EMBL/GenBank/DDBJ databases">
        <title>The ancient ancestry and fast evolution of plastids.</title>
        <authorList>
            <person name="Moore K.R."/>
            <person name="Magnabosco C."/>
            <person name="Momper L."/>
            <person name="Gold D.A."/>
            <person name="Bosak T."/>
            <person name="Fournier G.P."/>
        </authorList>
    </citation>
    <scope>NUCLEOTIDE SEQUENCE [LARGE SCALE GENOMIC DNA]</scope>
    <source>
        <strain evidence="4 5">CCALA 016</strain>
    </source>
</reference>
<dbReference type="OrthoDB" id="511172at2"/>
<dbReference type="Pfam" id="PF09346">
    <property type="entry name" value="SMI1_KNR4"/>
    <property type="match status" value="1"/>
</dbReference>
<dbReference type="InterPro" id="IPR037883">
    <property type="entry name" value="Knr4/Smi1-like_sf"/>
</dbReference>
<dbReference type="AlphaFoldDB" id="A0A2T1M2Y9"/>
<dbReference type="GO" id="GO:0030089">
    <property type="term" value="C:phycobilisome"/>
    <property type="evidence" value="ECO:0007669"/>
    <property type="project" value="UniProtKB-KW"/>
</dbReference>
<keyword evidence="5" id="KW-1185">Reference proteome</keyword>
<sequence>MPGLIFKHHYPFLFLDWGFVFFGYNTCVLFNSKSMSDLREALDRILNWTYQQYQLYSHKYGYGQLSPQKEDLKLLGNDRHEVLLKLNPGLSNQEIDVITKDLPFKIPCELYELYQWKNGTSSQEAIDGLDWIFDVGQGWNYHSGFYLVPLQEVVEEYLERQELYINSLYFDHNTINNIGLRLFKSSDCNEGYIIIDENQIIKVRFHSFKGGGDYTIAIFPDLTAMMQTVADCYEQAYYRQSDGYLNYDGKIAREIWQKYNSQQIVERTLYEFQAVEALLSQMPLNSEIYYFIKFEYDFKIVGDALKFTEDTRLLDTLIRFFCRPPFNDKRDEGLNHLRTMATLFIPSNSIDAVEAFIFALKNEYWYTRYWAAHELGYSKNAKAIAPLIELLEDCDQQVRRMVRDSIQQLVKKLPELEDQIPF</sequence>
<dbReference type="Gene3D" id="1.25.10.10">
    <property type="entry name" value="Leucine-rich Repeat Variant"/>
    <property type="match status" value="1"/>
</dbReference>
<organism evidence="4 5">
    <name type="scientific">Aphanothece hegewaldii CCALA 016</name>
    <dbReference type="NCBI Taxonomy" id="2107694"/>
    <lineage>
        <taxon>Bacteria</taxon>
        <taxon>Bacillati</taxon>
        <taxon>Cyanobacteriota</taxon>
        <taxon>Cyanophyceae</taxon>
        <taxon>Oscillatoriophycideae</taxon>
        <taxon>Chroococcales</taxon>
        <taxon>Aphanothecaceae</taxon>
        <taxon>Aphanothece</taxon>
    </lineage>
</organism>
<accession>A0A2T1M2Y9</accession>
<reference evidence="4 5" key="2">
    <citation type="submission" date="2018-03" db="EMBL/GenBank/DDBJ databases">
        <authorList>
            <person name="Keele B.F."/>
        </authorList>
    </citation>
    <scope>NUCLEOTIDE SEQUENCE [LARGE SCALE GENOMIC DNA]</scope>
    <source>
        <strain evidence="4 5">CCALA 016</strain>
    </source>
</reference>
<dbReference type="InterPro" id="IPR016024">
    <property type="entry name" value="ARM-type_fold"/>
</dbReference>
<dbReference type="Gene3D" id="3.40.1580.10">
    <property type="entry name" value="SMI1/KNR4-like"/>
    <property type="match status" value="1"/>
</dbReference>
<evidence type="ECO:0000313" key="5">
    <source>
        <dbReference type="Proteomes" id="UP000239001"/>
    </source>
</evidence>
<comment type="caution">
    <text evidence="4">The sequence shown here is derived from an EMBL/GenBank/DDBJ whole genome shotgun (WGS) entry which is preliminary data.</text>
</comment>
<dbReference type="SMART" id="SM00860">
    <property type="entry name" value="SMI1_KNR4"/>
    <property type="match status" value="1"/>
</dbReference>
<name>A0A2T1M2Y9_9CHRO</name>
<dbReference type="Pfam" id="PF13646">
    <property type="entry name" value="HEAT_2"/>
    <property type="match status" value="1"/>
</dbReference>
<evidence type="ECO:0000256" key="1">
    <source>
        <dbReference type="ARBA" id="ARBA00022549"/>
    </source>
</evidence>
<dbReference type="InterPro" id="IPR018958">
    <property type="entry name" value="Knr4/Smi1-like_dom"/>
</dbReference>
<keyword evidence="2" id="KW-0605">Phycobilisome</keyword>
<proteinExistence type="predicted"/>